<comment type="caution">
    <text evidence="7">Lacks conserved residue(s) required for the propagation of feature annotation.</text>
</comment>
<dbReference type="Pfam" id="PF00334">
    <property type="entry name" value="NDK"/>
    <property type="match status" value="2"/>
</dbReference>
<evidence type="ECO:0000256" key="3">
    <source>
        <dbReference type="ARBA" id="ARBA00012966"/>
    </source>
</evidence>
<evidence type="ECO:0000256" key="7">
    <source>
        <dbReference type="PROSITE-ProRule" id="PRU00706"/>
    </source>
</evidence>
<dbReference type="InterPro" id="IPR034907">
    <property type="entry name" value="NDK-like_dom"/>
</dbReference>
<dbReference type="GO" id="GO:0004550">
    <property type="term" value="F:nucleoside diphosphate kinase activity"/>
    <property type="evidence" value="ECO:0007669"/>
    <property type="project" value="UniProtKB-EC"/>
</dbReference>
<comment type="similarity">
    <text evidence="2 7">Belongs to the NDK family.</text>
</comment>
<dbReference type="SMART" id="SM00562">
    <property type="entry name" value="NDK"/>
    <property type="match status" value="1"/>
</dbReference>
<dbReference type="InterPro" id="IPR036850">
    <property type="entry name" value="NDK-like_dom_sf"/>
</dbReference>
<dbReference type="AlphaFoldDB" id="A0A537JFW6"/>
<name>A0A537JFW6_9BACT</name>
<comment type="cofactor">
    <cofactor evidence="1">
        <name>Mg(2+)</name>
        <dbReference type="ChEBI" id="CHEBI:18420"/>
    </cofactor>
</comment>
<evidence type="ECO:0000313" key="11">
    <source>
        <dbReference type="Proteomes" id="UP000320048"/>
    </source>
</evidence>
<dbReference type="Gene3D" id="3.30.70.141">
    <property type="entry name" value="Nucleoside diphosphate kinase-like domain"/>
    <property type="match status" value="1"/>
</dbReference>
<reference evidence="10 11" key="1">
    <citation type="journal article" date="2019" name="Nat. Microbiol.">
        <title>Mediterranean grassland soil C-N compound turnover is dependent on rainfall and depth, and is mediated by genomically divergent microorganisms.</title>
        <authorList>
            <person name="Diamond S."/>
            <person name="Andeer P.F."/>
            <person name="Li Z."/>
            <person name="Crits-Christoph A."/>
            <person name="Burstein D."/>
            <person name="Anantharaman K."/>
            <person name="Lane K.R."/>
            <person name="Thomas B.C."/>
            <person name="Pan C."/>
            <person name="Northen T.R."/>
            <person name="Banfield J.F."/>
        </authorList>
    </citation>
    <scope>NUCLEOTIDE SEQUENCE [LARGE SCALE GENOMIC DNA]</scope>
    <source>
        <strain evidence="10">NP_7</strain>
    </source>
</reference>
<organism evidence="10 11">
    <name type="scientific">Candidatus Segetimicrobium genomatis</name>
    <dbReference type="NCBI Taxonomy" id="2569760"/>
    <lineage>
        <taxon>Bacteria</taxon>
        <taxon>Bacillati</taxon>
        <taxon>Candidatus Sysuimicrobiota</taxon>
        <taxon>Candidatus Sysuimicrobiia</taxon>
        <taxon>Candidatus Sysuimicrobiales</taxon>
        <taxon>Candidatus Segetimicrobiaceae</taxon>
        <taxon>Candidatus Segetimicrobium</taxon>
    </lineage>
</organism>
<evidence type="ECO:0000256" key="1">
    <source>
        <dbReference type="ARBA" id="ARBA00001946"/>
    </source>
</evidence>
<dbReference type="EC" id="2.7.4.6" evidence="3"/>
<dbReference type="EMBL" id="VBAO01000127">
    <property type="protein sequence ID" value="TMI82433.1"/>
    <property type="molecule type" value="Genomic_DNA"/>
</dbReference>
<keyword evidence="5 10" id="KW-0418">Kinase</keyword>
<evidence type="ECO:0000256" key="2">
    <source>
        <dbReference type="ARBA" id="ARBA00008142"/>
    </source>
</evidence>
<dbReference type="PROSITE" id="PS51374">
    <property type="entry name" value="NDPK_LIKE"/>
    <property type="match status" value="1"/>
</dbReference>
<feature type="domain" description="Nucleoside diphosphate kinase-like" evidence="9">
    <location>
        <begin position="25"/>
        <end position="205"/>
    </location>
</feature>
<feature type="compositionally biased region" description="Polar residues" evidence="8">
    <location>
        <begin position="1"/>
        <end position="11"/>
    </location>
</feature>
<proteinExistence type="inferred from homology"/>
<dbReference type="Proteomes" id="UP000320048">
    <property type="component" value="Unassembled WGS sequence"/>
</dbReference>
<keyword evidence="4 10" id="KW-0808">Transferase</keyword>
<gene>
    <name evidence="10" type="ORF">E6H04_04760</name>
</gene>
<evidence type="ECO:0000256" key="4">
    <source>
        <dbReference type="ARBA" id="ARBA00022679"/>
    </source>
</evidence>
<protein>
    <recommendedName>
        <fullName evidence="3">nucleoside-diphosphate kinase</fullName>
        <ecNumber evidence="3">2.7.4.6</ecNumber>
    </recommendedName>
</protein>
<evidence type="ECO:0000259" key="9">
    <source>
        <dbReference type="SMART" id="SM00562"/>
    </source>
</evidence>
<evidence type="ECO:0000313" key="10">
    <source>
        <dbReference type="EMBL" id="TMI82433.1"/>
    </source>
</evidence>
<feature type="region of interest" description="Disordered" evidence="8">
    <location>
        <begin position="1"/>
        <end position="20"/>
    </location>
</feature>
<evidence type="ECO:0000256" key="6">
    <source>
        <dbReference type="ARBA" id="ARBA00023080"/>
    </source>
</evidence>
<sequence>MAARSDSSQSYGPRGGDAGVTDVRRERTLVLIKPDGVQRALSGAILARFEQAGLKIVGLKMVQAQRSILERHYPADEAWVRTIGGKTREAFQSYGLDVRATMGTDDPVEIGRRVRGWLIEFMQTTPVIAAVLEGVHAVSVTRKIVGNTLPVFAEPGTIRGDFSADAPTVANPGRRPVRNLIHASGSVEEAGHEVTLWFAPEELHAYHRADEAVMFGGL</sequence>
<accession>A0A537JFW6</accession>
<evidence type="ECO:0000256" key="8">
    <source>
        <dbReference type="SAM" id="MobiDB-lite"/>
    </source>
</evidence>
<dbReference type="PANTHER" id="PTHR11349">
    <property type="entry name" value="NUCLEOSIDE DIPHOSPHATE KINASE"/>
    <property type="match status" value="1"/>
</dbReference>
<evidence type="ECO:0000256" key="5">
    <source>
        <dbReference type="ARBA" id="ARBA00022777"/>
    </source>
</evidence>
<dbReference type="GO" id="GO:0009117">
    <property type="term" value="P:nucleotide metabolic process"/>
    <property type="evidence" value="ECO:0007669"/>
    <property type="project" value="UniProtKB-KW"/>
</dbReference>
<dbReference type="SUPFAM" id="SSF54919">
    <property type="entry name" value="Nucleoside diphosphate kinase, NDK"/>
    <property type="match status" value="1"/>
</dbReference>
<comment type="caution">
    <text evidence="10">The sequence shown here is derived from an EMBL/GenBank/DDBJ whole genome shotgun (WGS) entry which is preliminary data.</text>
</comment>
<keyword evidence="6" id="KW-0546">Nucleotide metabolism</keyword>